<dbReference type="PROSITE" id="PS51767">
    <property type="entry name" value="PEPTIDASE_A1"/>
    <property type="match status" value="1"/>
</dbReference>
<dbReference type="GO" id="GO:0006508">
    <property type="term" value="P:proteolysis"/>
    <property type="evidence" value="ECO:0007669"/>
    <property type="project" value="UniProtKB-KW"/>
</dbReference>
<evidence type="ECO:0000313" key="14">
    <source>
        <dbReference type="EMBL" id="KAL1020846.1"/>
    </source>
</evidence>
<keyword evidence="15" id="KW-1185">Reference proteome</keyword>
<dbReference type="InterPro" id="IPR001461">
    <property type="entry name" value="Aspartic_peptidase_A1"/>
</dbReference>
<evidence type="ECO:0000256" key="1">
    <source>
        <dbReference type="ARBA" id="ARBA00002318"/>
    </source>
</evidence>
<dbReference type="Pfam" id="PF00026">
    <property type="entry name" value="Asp"/>
    <property type="match status" value="1"/>
</dbReference>
<feature type="disulfide bond" evidence="10">
    <location>
        <begin position="100"/>
        <end position="105"/>
    </location>
</feature>
<evidence type="ECO:0000256" key="9">
    <source>
        <dbReference type="PIRSR" id="PIRSR601461-1"/>
    </source>
</evidence>
<dbReference type="InterPro" id="IPR001969">
    <property type="entry name" value="Aspartic_peptidase_AS"/>
</dbReference>
<feature type="signal peptide" evidence="12">
    <location>
        <begin position="1"/>
        <end position="19"/>
    </location>
</feature>
<dbReference type="Pfam" id="PF07966">
    <property type="entry name" value="A1_Propeptide"/>
    <property type="match status" value="1"/>
</dbReference>
<evidence type="ECO:0000256" key="11">
    <source>
        <dbReference type="RuleBase" id="RU000454"/>
    </source>
</evidence>
<comment type="caution">
    <text evidence="14">The sequence shown here is derived from an EMBL/GenBank/DDBJ whole genome shotgun (WGS) entry which is preliminary data.</text>
</comment>
<dbReference type="InterPro" id="IPR033121">
    <property type="entry name" value="PEPTIDASE_A1"/>
</dbReference>
<organism evidence="14 15">
    <name type="scientific">Umbra pygmaea</name>
    <name type="common">Eastern mudminnow</name>
    <dbReference type="NCBI Taxonomy" id="75934"/>
    <lineage>
        <taxon>Eukaryota</taxon>
        <taxon>Metazoa</taxon>
        <taxon>Chordata</taxon>
        <taxon>Craniata</taxon>
        <taxon>Vertebrata</taxon>
        <taxon>Euteleostomi</taxon>
        <taxon>Actinopterygii</taxon>
        <taxon>Neopterygii</taxon>
        <taxon>Teleostei</taxon>
        <taxon>Protacanthopterygii</taxon>
        <taxon>Esociformes</taxon>
        <taxon>Umbridae</taxon>
        <taxon>Umbra</taxon>
    </lineage>
</organism>
<feature type="disulfide bond" evidence="10">
    <location>
        <begin position="302"/>
        <end position="335"/>
    </location>
</feature>
<evidence type="ECO:0000313" key="15">
    <source>
        <dbReference type="Proteomes" id="UP001557470"/>
    </source>
</evidence>
<dbReference type="InterPro" id="IPR021109">
    <property type="entry name" value="Peptidase_aspartic_dom_sf"/>
</dbReference>
<reference evidence="14 15" key="1">
    <citation type="submission" date="2024-06" db="EMBL/GenBank/DDBJ databases">
        <authorList>
            <person name="Pan Q."/>
            <person name="Wen M."/>
            <person name="Jouanno E."/>
            <person name="Zahm M."/>
            <person name="Klopp C."/>
            <person name="Cabau C."/>
            <person name="Louis A."/>
            <person name="Berthelot C."/>
            <person name="Parey E."/>
            <person name="Roest Crollius H."/>
            <person name="Montfort J."/>
            <person name="Robinson-Rechavi M."/>
            <person name="Bouchez O."/>
            <person name="Lampietro C."/>
            <person name="Lopez Roques C."/>
            <person name="Donnadieu C."/>
            <person name="Postlethwait J."/>
            <person name="Bobe J."/>
            <person name="Verreycken H."/>
            <person name="Guiguen Y."/>
        </authorList>
    </citation>
    <scope>NUCLEOTIDE SEQUENCE [LARGE SCALE GENOMIC DNA]</scope>
    <source>
        <strain evidence="14">Up_M1</strain>
        <tissue evidence="14">Testis</tissue>
    </source>
</reference>
<name>A0ABD0XHB0_UMBPY</name>
<dbReference type="FunFam" id="2.40.70.10:FF:000006">
    <property type="entry name" value="Cathepsin E"/>
    <property type="match status" value="1"/>
</dbReference>
<dbReference type="Gene3D" id="6.10.140.60">
    <property type="match status" value="1"/>
</dbReference>
<comment type="similarity">
    <text evidence="2 11">Belongs to the peptidase A1 family.</text>
</comment>
<dbReference type="EMBL" id="JAGEUA010000001">
    <property type="protein sequence ID" value="KAL1020846.1"/>
    <property type="molecule type" value="Genomic_DNA"/>
</dbReference>
<keyword evidence="7 11" id="KW-0378">Hydrolase</keyword>
<dbReference type="Gene3D" id="2.60.40.1960">
    <property type="match status" value="1"/>
</dbReference>
<comment type="function">
    <text evidence="1">Shows particularly broad specificity; although bonds involving phenylalanine and leucine are preferred, many others are also cleaved to some extent.</text>
</comment>
<evidence type="ECO:0000256" key="6">
    <source>
        <dbReference type="ARBA" id="ARBA00022757"/>
    </source>
</evidence>
<feature type="domain" description="Peptidase A1" evidence="13">
    <location>
        <begin position="69"/>
        <end position="371"/>
    </location>
</feature>
<keyword evidence="12" id="KW-0732">Signal</keyword>
<evidence type="ECO:0000256" key="3">
    <source>
        <dbReference type="ARBA" id="ARBA00011924"/>
    </source>
</evidence>
<keyword evidence="6" id="KW-0222">Digestion</keyword>
<keyword evidence="5 11" id="KW-0064">Aspartyl protease</keyword>
<keyword evidence="8 10" id="KW-1015">Disulfide bond</keyword>
<feature type="active site" evidence="9">
    <location>
        <position position="268"/>
    </location>
</feature>
<evidence type="ECO:0000259" key="13">
    <source>
        <dbReference type="PROSITE" id="PS51767"/>
    </source>
</evidence>
<gene>
    <name evidence="14" type="ORF">UPYG_G00005480</name>
</gene>
<evidence type="ECO:0000256" key="10">
    <source>
        <dbReference type="PIRSR" id="PIRSR601461-2"/>
    </source>
</evidence>
<dbReference type="InterPro" id="IPR012848">
    <property type="entry name" value="Aspartic_peptidase_N"/>
</dbReference>
<sequence length="411" mass="44477">MKLAVVLCALVVISECSHSVYLTKGKTARQTLMEKGMWSETRQKFPRSPMAKFIRTGDVALTNDADLGYYGVISIGSPPQSFKVIFDTGSSNLWVPSVNCNSLACRNHAKFNPANSRTFKMTSQKLSIQYGTGSMTGLLAYDTVRVGGITVTNQIFGVSQTEADFFANVDSDGILGLAYINISSAGATPVFDNIISQHLVNQSLFSVYLSGTSTGSVVTFGGIESNYYTGQITWIPVSSQTYWQITMDSVTINGKIVGCNGGCQAVIDTGTSLIVGVTNDINNIYKLVGATTDQNGDAYVNCSKVATMPNITFNLNGHAFTIPASAYTLQESNTCINGFVTGATDFWILGDVFIRQFYTVFNRQNNTVGLAQVVNSTQLIQLSSDFVYTTLDSLLLVFCLSYSVFTQAVQF</sequence>
<evidence type="ECO:0000256" key="8">
    <source>
        <dbReference type="ARBA" id="ARBA00023157"/>
    </source>
</evidence>
<evidence type="ECO:0000256" key="2">
    <source>
        <dbReference type="ARBA" id="ARBA00007447"/>
    </source>
</evidence>
<dbReference type="PANTHER" id="PTHR47966">
    <property type="entry name" value="BETA-SITE APP-CLEAVING ENZYME, ISOFORM A-RELATED"/>
    <property type="match status" value="1"/>
</dbReference>
<dbReference type="PROSITE" id="PS00141">
    <property type="entry name" value="ASP_PROTEASE"/>
    <property type="match status" value="2"/>
</dbReference>
<dbReference type="PANTHER" id="PTHR47966:SF22">
    <property type="entry name" value="PEPSIN A-3-RELATED"/>
    <property type="match status" value="1"/>
</dbReference>
<evidence type="ECO:0000256" key="7">
    <source>
        <dbReference type="ARBA" id="ARBA00022801"/>
    </source>
</evidence>
<feature type="chain" id="PRO_5044844711" description="pepsin A" evidence="12">
    <location>
        <begin position="20"/>
        <end position="411"/>
    </location>
</feature>
<evidence type="ECO:0000256" key="4">
    <source>
        <dbReference type="ARBA" id="ARBA00022670"/>
    </source>
</evidence>
<proteinExistence type="inferred from homology"/>
<dbReference type="GO" id="GO:0004190">
    <property type="term" value="F:aspartic-type endopeptidase activity"/>
    <property type="evidence" value="ECO:0007669"/>
    <property type="project" value="UniProtKB-KW"/>
</dbReference>
<dbReference type="FunFam" id="2.40.70.10:FF:000004">
    <property type="entry name" value="Pepsin A"/>
    <property type="match status" value="1"/>
</dbReference>
<keyword evidence="4 11" id="KW-0645">Protease</keyword>
<feature type="active site" evidence="9">
    <location>
        <position position="87"/>
    </location>
</feature>
<dbReference type="AlphaFoldDB" id="A0ABD0XHB0"/>
<dbReference type="PRINTS" id="PR00792">
    <property type="entry name" value="PEPSIN"/>
</dbReference>
<dbReference type="Gene3D" id="2.40.70.10">
    <property type="entry name" value="Acid Proteases"/>
    <property type="match status" value="2"/>
</dbReference>
<evidence type="ECO:0000256" key="5">
    <source>
        <dbReference type="ARBA" id="ARBA00022750"/>
    </source>
</evidence>
<dbReference type="Proteomes" id="UP001557470">
    <property type="component" value="Unassembled WGS sequence"/>
</dbReference>
<dbReference type="EC" id="3.4.23.1" evidence="3"/>
<dbReference type="SUPFAM" id="SSF50630">
    <property type="entry name" value="Acid proteases"/>
    <property type="match status" value="1"/>
</dbReference>
<protein>
    <recommendedName>
        <fullName evidence="3">pepsin A</fullName>
        <ecNumber evidence="3">3.4.23.1</ecNumber>
    </recommendedName>
</protein>
<accession>A0ABD0XHB0</accession>
<dbReference type="GO" id="GO:0007586">
    <property type="term" value="P:digestion"/>
    <property type="evidence" value="ECO:0007669"/>
    <property type="project" value="UniProtKB-KW"/>
</dbReference>
<evidence type="ECO:0000256" key="12">
    <source>
        <dbReference type="SAM" id="SignalP"/>
    </source>
</evidence>
<feature type="disulfide bond" evidence="10">
    <location>
        <begin position="259"/>
        <end position="263"/>
    </location>
</feature>